<keyword evidence="3" id="KW-1185">Reference proteome</keyword>
<comment type="caution">
    <text evidence="2">The sequence shown here is derived from an EMBL/GenBank/DDBJ whole genome shotgun (WGS) entry which is preliminary data.</text>
</comment>
<reference evidence="3" key="1">
    <citation type="journal article" date="2019" name="Int. J. Syst. Evol. Microbiol.">
        <title>The Global Catalogue of Microorganisms (GCM) 10K type strain sequencing project: providing services to taxonomists for standard genome sequencing and annotation.</title>
        <authorList>
            <consortium name="The Broad Institute Genomics Platform"/>
            <consortium name="The Broad Institute Genome Sequencing Center for Infectious Disease"/>
            <person name="Wu L."/>
            <person name="Ma J."/>
        </authorList>
    </citation>
    <scope>NUCLEOTIDE SEQUENCE [LARGE SCALE GENOMIC DNA]</scope>
    <source>
        <strain evidence="3">CGMCC 1.10832</strain>
    </source>
</reference>
<dbReference type="RefSeq" id="WP_188467146.1">
    <property type="nucleotide sequence ID" value="NZ_BAABHU010000015.1"/>
</dbReference>
<organism evidence="2 3">
    <name type="scientific">Marivirga lumbricoides</name>
    <dbReference type="NCBI Taxonomy" id="1046115"/>
    <lineage>
        <taxon>Bacteria</taxon>
        <taxon>Pseudomonadati</taxon>
        <taxon>Bacteroidota</taxon>
        <taxon>Cytophagia</taxon>
        <taxon>Cytophagales</taxon>
        <taxon>Marivirgaceae</taxon>
        <taxon>Marivirga</taxon>
    </lineage>
</organism>
<evidence type="ECO:0000259" key="1">
    <source>
        <dbReference type="Pfam" id="PF18990"/>
    </source>
</evidence>
<evidence type="ECO:0000313" key="2">
    <source>
        <dbReference type="EMBL" id="GGC50808.1"/>
    </source>
</evidence>
<dbReference type="InterPro" id="IPR043781">
    <property type="entry name" value="DUF5723"/>
</dbReference>
<accession>A0ABQ1N4C5</accession>
<feature type="domain" description="DUF5723" evidence="1">
    <location>
        <begin position="41"/>
        <end position="420"/>
    </location>
</feature>
<gene>
    <name evidence="2" type="ORF">GCM10011506_40660</name>
</gene>
<sequence>MKNRYLILLILIVISFHVKGQSDMIGYGLAKTLPQANALNPAILPDYKFSLGLPGVSGFYVNAGNNFTSLGLLTSKDDEGNMAIDEVYDGLKKNNRVTGNANINLFHLGIRGKNGYSAFSINSRVFVRSSIPKSLLALPYYGNASDELEDGIVDLKKFSAKSMAFTEVALSHGRSLFTEKLTLGVRLKYLIGHAYADMPSLDASIRTFGNDEFRGDSIQFTSKGFNVRAGGIAGAAANDEDNSDDIANAFNNGGFAVDLGATYQFTEKIQFFASLNDLGFIKWKNNTYNAYIPSTSVTFTGVDVIDLVNGDDSALEDELDSLVDELEIEETSGDAFSTPLTGKLYAGASYKFTPRQTASAIMYSEIYRGTIIPAFTAMYNFQLNTFFNFALSGTLMNGRPNIGTGFTLNLIGFQFYVATNDLLSLTNPINGKMADVRAGLNFTFGKINKVKSKKSKKGTIDTIDLGVD</sequence>
<protein>
    <recommendedName>
        <fullName evidence="1">DUF5723 domain-containing protein</fullName>
    </recommendedName>
</protein>
<evidence type="ECO:0000313" key="3">
    <source>
        <dbReference type="Proteomes" id="UP000636010"/>
    </source>
</evidence>
<dbReference type="Proteomes" id="UP000636010">
    <property type="component" value="Unassembled WGS sequence"/>
</dbReference>
<proteinExistence type="predicted"/>
<dbReference type="Pfam" id="PF18990">
    <property type="entry name" value="DUF5723"/>
    <property type="match status" value="1"/>
</dbReference>
<dbReference type="EMBL" id="BMEC01000015">
    <property type="protein sequence ID" value="GGC50808.1"/>
    <property type="molecule type" value="Genomic_DNA"/>
</dbReference>
<name>A0ABQ1N4C5_9BACT</name>